<dbReference type="GO" id="GO:0030313">
    <property type="term" value="C:cell envelope"/>
    <property type="evidence" value="ECO:0007669"/>
    <property type="project" value="UniProtKB-SubCell"/>
</dbReference>
<evidence type="ECO:0000256" key="1">
    <source>
        <dbReference type="ARBA" id="ARBA00004196"/>
    </source>
</evidence>
<dbReference type="OrthoDB" id="1957187at2"/>
<feature type="transmembrane region" description="Helical" evidence="3">
    <location>
        <begin position="15"/>
        <end position="34"/>
    </location>
</feature>
<keyword evidence="3" id="KW-1133">Transmembrane helix</keyword>
<dbReference type="Gene3D" id="2.40.30.170">
    <property type="match status" value="1"/>
</dbReference>
<proteinExistence type="predicted"/>
<reference evidence="4 5" key="1">
    <citation type="submission" date="2017-08" db="EMBL/GenBank/DDBJ databases">
        <title>Complete genome sequence of Mucilaginibacter sp. strain BJC16-A31.</title>
        <authorList>
            <consortium name="Henan University of Science and Technology"/>
            <person name="You X."/>
        </authorList>
    </citation>
    <scope>NUCLEOTIDE SEQUENCE [LARGE SCALE GENOMIC DNA]</scope>
    <source>
        <strain evidence="4 5">BJC16-A31</strain>
    </source>
</reference>
<dbReference type="PANTHER" id="PTHR32347:SF23">
    <property type="entry name" value="BLL5650 PROTEIN"/>
    <property type="match status" value="1"/>
</dbReference>
<dbReference type="RefSeq" id="WP_094571154.1">
    <property type="nucleotide sequence ID" value="NZ_CP022743.1"/>
</dbReference>
<gene>
    <name evidence="4" type="ORF">MuYL_2979</name>
</gene>
<protein>
    <submittedName>
        <fullName evidence="4">Efflux transporter periplasmic adaptor subunit</fullName>
    </submittedName>
</protein>
<dbReference type="PANTHER" id="PTHR32347">
    <property type="entry name" value="EFFLUX SYSTEM COMPONENT YKNX-RELATED"/>
    <property type="match status" value="1"/>
</dbReference>
<name>A0A223NYS9_9SPHI</name>
<dbReference type="EMBL" id="CP022743">
    <property type="protein sequence ID" value="ASU34864.1"/>
    <property type="molecule type" value="Genomic_DNA"/>
</dbReference>
<evidence type="ECO:0000256" key="2">
    <source>
        <dbReference type="ARBA" id="ARBA00023054"/>
    </source>
</evidence>
<evidence type="ECO:0000313" key="5">
    <source>
        <dbReference type="Proteomes" id="UP000215002"/>
    </source>
</evidence>
<accession>A0A223NYS9</accession>
<dbReference type="Proteomes" id="UP000215002">
    <property type="component" value="Chromosome"/>
</dbReference>
<keyword evidence="3" id="KW-0812">Transmembrane</keyword>
<evidence type="ECO:0000256" key="3">
    <source>
        <dbReference type="SAM" id="Phobius"/>
    </source>
</evidence>
<evidence type="ECO:0000313" key="4">
    <source>
        <dbReference type="EMBL" id="ASU34864.1"/>
    </source>
</evidence>
<dbReference type="InterPro" id="IPR050465">
    <property type="entry name" value="UPF0194_transport"/>
</dbReference>
<keyword evidence="5" id="KW-1185">Reference proteome</keyword>
<keyword evidence="2" id="KW-0175">Coiled coil</keyword>
<organism evidence="4 5">
    <name type="scientific">Mucilaginibacter xinganensis</name>
    <dbReference type="NCBI Taxonomy" id="1234841"/>
    <lineage>
        <taxon>Bacteria</taxon>
        <taxon>Pseudomonadati</taxon>
        <taxon>Bacteroidota</taxon>
        <taxon>Sphingobacteriia</taxon>
        <taxon>Sphingobacteriales</taxon>
        <taxon>Sphingobacteriaceae</taxon>
        <taxon>Mucilaginibacter</taxon>
    </lineage>
</organism>
<keyword evidence="3" id="KW-0472">Membrane</keyword>
<dbReference type="KEGG" id="muc:MuYL_2979"/>
<dbReference type="AlphaFoldDB" id="A0A223NYS9"/>
<dbReference type="Gene3D" id="2.40.420.20">
    <property type="match status" value="1"/>
</dbReference>
<dbReference type="Gene3D" id="2.40.50.100">
    <property type="match status" value="1"/>
</dbReference>
<sequence length="418" mass="46934">MDRVIEKKTWNTKRILTIAGITGIVLLIGGSIYFTSGKSKLDVDTERLTISEIKKGPFQEFIPVNGVVMPLSTIYLDASDGGRVEEKYVEDGAILKKGDPILRMSNTDLELNLATQETNVYAQQIQMQISHTQLQSATINKLNNMADVDVAFKEAERIYKLDKDLYNKKAIGSQEFQTAQNQYQYQLSRKKLASQILVQDTVMVSQQDRQTKEQIAQMKSALDMMRKKVSDLTLRAPLDGQLTSFDAEIGQSKNKGEHLGQIDVLSGFKVRVNIEEHYLSRVFVGLKGDFQFADKTYNLVIKKVFISVGKDGQFQVDMAFVGPVPTGIRKGQTLQVRLALSDQTTALLLPKGGFYQQTGGNWIFKVSEDGKKAYKVPIQINRQSPDYYELTNGLQPGDKVITSSYETYGDIQELVLKK</sequence>
<dbReference type="Gene3D" id="1.10.287.470">
    <property type="entry name" value="Helix hairpin bin"/>
    <property type="match status" value="1"/>
</dbReference>
<comment type="subcellular location">
    <subcellularLocation>
        <location evidence="1">Cell envelope</location>
    </subcellularLocation>
</comment>